<feature type="transmembrane region" description="Helical" evidence="2">
    <location>
        <begin position="58"/>
        <end position="77"/>
    </location>
</feature>
<feature type="region of interest" description="Disordered" evidence="1">
    <location>
        <begin position="441"/>
        <end position="475"/>
    </location>
</feature>
<feature type="transmembrane region" description="Helical" evidence="2">
    <location>
        <begin position="98"/>
        <end position="121"/>
    </location>
</feature>
<feature type="compositionally biased region" description="Polar residues" evidence="1">
    <location>
        <begin position="457"/>
        <end position="468"/>
    </location>
</feature>
<accession>A1THU4</accession>
<gene>
    <name evidence="3" type="ordered locus">Mvan_5988</name>
</gene>
<keyword evidence="2" id="KW-0812">Transmembrane</keyword>
<feature type="compositionally biased region" description="Basic and acidic residues" evidence="1">
    <location>
        <begin position="228"/>
        <end position="240"/>
    </location>
</feature>
<proteinExistence type="predicted"/>
<evidence type="ECO:0000313" key="4">
    <source>
        <dbReference type="Proteomes" id="UP000009159"/>
    </source>
</evidence>
<dbReference type="RefSeq" id="WP_011783088.1">
    <property type="nucleotide sequence ID" value="NC_008726.1"/>
</dbReference>
<dbReference type="Pfam" id="PF14362">
    <property type="entry name" value="DUF4407"/>
    <property type="match status" value="1"/>
</dbReference>
<keyword evidence="2" id="KW-1133">Transmembrane helix</keyword>
<name>A1THU4_MYCVP</name>
<dbReference type="eggNOG" id="COG3206">
    <property type="taxonomic scope" value="Bacteria"/>
</dbReference>
<dbReference type="STRING" id="350058.Mvan_5988"/>
<feature type="transmembrane region" description="Helical" evidence="2">
    <location>
        <begin position="30"/>
        <end position="52"/>
    </location>
</feature>
<feature type="compositionally biased region" description="Low complexity" evidence="1">
    <location>
        <begin position="441"/>
        <end position="454"/>
    </location>
</feature>
<dbReference type="InterPro" id="IPR025519">
    <property type="entry name" value="DUF4407"/>
</dbReference>
<dbReference type="EMBL" id="CP000511">
    <property type="protein sequence ID" value="ABM16744.1"/>
    <property type="molecule type" value="Genomic_DNA"/>
</dbReference>
<evidence type="ECO:0000313" key="3">
    <source>
        <dbReference type="EMBL" id="ABM16744.1"/>
    </source>
</evidence>
<dbReference type="Proteomes" id="UP000009159">
    <property type="component" value="Chromosome"/>
</dbReference>
<feature type="region of interest" description="Disordered" evidence="1">
    <location>
        <begin position="228"/>
        <end position="255"/>
    </location>
</feature>
<evidence type="ECO:0000256" key="1">
    <source>
        <dbReference type="SAM" id="MobiDB-lite"/>
    </source>
</evidence>
<evidence type="ECO:0000256" key="2">
    <source>
        <dbReference type="SAM" id="Phobius"/>
    </source>
</evidence>
<evidence type="ECO:0008006" key="5">
    <source>
        <dbReference type="Google" id="ProtNLM"/>
    </source>
</evidence>
<keyword evidence="2" id="KW-0472">Membrane</keyword>
<sequence length="475" mass="51043">MARHFSETLVALAGGRPEVLAVVPGARTKFVAMGAVVLATAALAALSAGFAANMALNATLPVAVTIGVLWGVVILLIDRALVVGMGNQPALGRNLAMAAPRVVLALILGTVISTPLTLHIFHPEIDTEIKTIQREEADDFNKRLKADDRFIVIPSLEQQVADAKARVVSDGGADPVVKDKQAAYDAAYAEYLRLQQSAQCELDGTCGTGRAGVAEAYRNAQAAADRQRAVADAARNERDAAAAASKGQAEKDLADTEEQLDELVRQRDQLQAEFDARNTDNSGLLIRLDALHRIGERDALLGWAHLLLWAMFTCIELLPVLIKLLMNMGASSAYDRVQQNQDNGDADVFDDQMLAWKDLQTARAQVGLDIETDRLEREKQRGIDINKTVFEVEADVIKDTLAVWSAQARMRARDQLAAYESELAQQQPAAAPTVRLHTTAGSAPATTAGAPQPARNGASTNRYLQTGQLPDGGML</sequence>
<feature type="transmembrane region" description="Helical" evidence="2">
    <location>
        <begin position="300"/>
        <end position="322"/>
    </location>
</feature>
<keyword evidence="4" id="KW-1185">Reference proteome</keyword>
<reference evidence="3" key="1">
    <citation type="submission" date="2006-12" db="EMBL/GenBank/DDBJ databases">
        <title>Complete sequence of Mycobacterium vanbaalenii PYR-1.</title>
        <authorList>
            <consortium name="US DOE Joint Genome Institute"/>
            <person name="Copeland A."/>
            <person name="Lucas S."/>
            <person name="Lapidus A."/>
            <person name="Barry K."/>
            <person name="Detter J.C."/>
            <person name="Glavina del Rio T."/>
            <person name="Hammon N."/>
            <person name="Israni S."/>
            <person name="Dalin E."/>
            <person name="Tice H."/>
            <person name="Pitluck S."/>
            <person name="Singan V."/>
            <person name="Schmutz J."/>
            <person name="Larimer F."/>
            <person name="Land M."/>
            <person name="Hauser L."/>
            <person name="Kyrpides N."/>
            <person name="Anderson I.J."/>
            <person name="Miller C."/>
            <person name="Richardson P."/>
        </authorList>
    </citation>
    <scope>NUCLEOTIDE SEQUENCE [LARGE SCALE GENOMIC DNA]</scope>
    <source>
        <strain evidence="3">PYR-1</strain>
    </source>
</reference>
<dbReference type="HOGENOM" id="CLU_024791_0_0_11"/>
<dbReference type="KEGG" id="mva:Mvan_5988"/>
<dbReference type="AlphaFoldDB" id="A1THU4"/>
<organism evidence="3 4">
    <name type="scientific">Mycolicibacterium vanbaalenii (strain DSM 7251 / JCM 13017 / BCRC 16820 / KCTC 9966 / NRRL B-24157 / PYR-1)</name>
    <name type="common">Mycobacterium vanbaalenii</name>
    <dbReference type="NCBI Taxonomy" id="350058"/>
    <lineage>
        <taxon>Bacteria</taxon>
        <taxon>Bacillati</taxon>
        <taxon>Actinomycetota</taxon>
        <taxon>Actinomycetes</taxon>
        <taxon>Mycobacteriales</taxon>
        <taxon>Mycobacteriaceae</taxon>
        <taxon>Mycolicibacterium</taxon>
    </lineage>
</organism>
<protein>
    <recommendedName>
        <fullName evidence="5">DUF4407 domain-containing protein</fullName>
    </recommendedName>
</protein>